<keyword evidence="3" id="KW-1185">Reference proteome</keyword>
<evidence type="ECO:0000256" key="1">
    <source>
        <dbReference type="SAM" id="SignalP"/>
    </source>
</evidence>
<proteinExistence type="predicted"/>
<dbReference type="Proteomes" id="UP000406256">
    <property type="component" value="Unassembled WGS sequence"/>
</dbReference>
<protein>
    <submittedName>
        <fullName evidence="2">Uncharacterized protein</fullName>
    </submittedName>
</protein>
<reference evidence="2 3" key="1">
    <citation type="submission" date="2019-08" db="EMBL/GenBank/DDBJ databases">
        <authorList>
            <person name="Peeters C."/>
        </authorList>
    </citation>
    <scope>NUCLEOTIDE SEQUENCE [LARGE SCALE GENOMIC DNA]</scope>
    <source>
        <strain evidence="2 3">LMG 31108</strain>
    </source>
</reference>
<name>A0A5E4RQW5_9BURK</name>
<feature type="signal peptide" evidence="1">
    <location>
        <begin position="1"/>
        <end position="34"/>
    </location>
</feature>
<organism evidence="2 3">
    <name type="scientific">Pandoraea anhela</name>
    <dbReference type="NCBI Taxonomy" id="2508295"/>
    <lineage>
        <taxon>Bacteria</taxon>
        <taxon>Pseudomonadati</taxon>
        <taxon>Pseudomonadota</taxon>
        <taxon>Betaproteobacteria</taxon>
        <taxon>Burkholderiales</taxon>
        <taxon>Burkholderiaceae</taxon>
        <taxon>Pandoraea</taxon>
    </lineage>
</organism>
<dbReference type="EMBL" id="CABPSB010000001">
    <property type="protein sequence ID" value="VVD64834.1"/>
    <property type="molecule type" value="Genomic_DNA"/>
</dbReference>
<feature type="chain" id="PRO_5022701665" evidence="1">
    <location>
        <begin position="35"/>
        <end position="551"/>
    </location>
</feature>
<keyword evidence="1" id="KW-0732">Signal</keyword>
<evidence type="ECO:0000313" key="2">
    <source>
        <dbReference type="EMBL" id="VVD64834.1"/>
    </source>
</evidence>
<accession>A0A5E4RQW5</accession>
<sequence length="551" mass="59503">MLVHCQARQTSDGLARSLVLRLVLWAALVPCASAQSLTGADVAFLVNQRYQSTVSQCAAGRAAWMCSGVLIRPLSGDSSRDVASLSAAESALGSASVVYLRQDIGTSSLSESAGVILADGLTAAGRGTPISVRCAYPFAPTLASGMSANGCDLLANSSTAVPDASTCASHGVMDVVGWTAHFAAQSRDVQRQCSLSATDAKQFRASIDTHGAVSPEFSKTSNALLLVAWDPRNVQTMPAQAFFYDPYRGGQLLQAQRYQKQYFDASRQWLPILQMRFDERGKAAFGFDESDQLDIGYQVAERLNARFADTSDTCPGQKPGFYCNGILIRVAEANPLFHAWDPSPQSMARNGVSFTYLRADAHVTVLIEDRGATGFIVKESSAPAAYPLTVRCSFPSDGWTGGRTDSCNAGTDPRLCDELGVTTIATWQQHYLPSELWTQCAFRPDIPSFQLSIDVRQHFPKVDVLRNADNEVIIKPWPRGIPLELPLEAFIILGDGVGDGRYVQQDYMNTTGRFLPLIRVDPVATHGKVFSYVPGDQIAALSSTVPPPKAQ</sequence>
<dbReference type="AlphaFoldDB" id="A0A5E4RQW5"/>
<gene>
    <name evidence="2" type="ORF">PAN31108_00299</name>
</gene>
<evidence type="ECO:0000313" key="3">
    <source>
        <dbReference type="Proteomes" id="UP000406256"/>
    </source>
</evidence>